<dbReference type="RefSeq" id="WP_116651058.1">
    <property type="nucleotide sequence ID" value="NZ_QUZK01000041.1"/>
</dbReference>
<dbReference type="OrthoDB" id="9790194at2"/>
<name>A0A3E1K726_9GAMM</name>
<feature type="domain" description="Thioredoxin" evidence="6">
    <location>
        <begin position="29"/>
        <end position="196"/>
    </location>
</feature>
<evidence type="ECO:0000313" key="7">
    <source>
        <dbReference type="EMBL" id="RFF29824.1"/>
    </source>
</evidence>
<comment type="caution">
    <text evidence="7">The sequence shown here is derived from an EMBL/GenBank/DDBJ whole genome shotgun (WGS) entry which is preliminary data.</text>
</comment>
<dbReference type="PROSITE" id="PS51257">
    <property type="entry name" value="PROKAR_LIPOPROTEIN"/>
    <property type="match status" value="1"/>
</dbReference>
<keyword evidence="2 3" id="KW-0186">Copper</keyword>
<dbReference type="EMBL" id="QUZK01000041">
    <property type="protein sequence ID" value="RFF29824.1"/>
    <property type="molecule type" value="Genomic_DNA"/>
</dbReference>
<dbReference type="PANTHER" id="PTHR12151">
    <property type="entry name" value="ELECTRON TRANSPORT PROTIN SCO1/SENC FAMILY MEMBER"/>
    <property type="match status" value="1"/>
</dbReference>
<dbReference type="InterPro" id="IPR036249">
    <property type="entry name" value="Thioredoxin-like_sf"/>
</dbReference>
<dbReference type="InterPro" id="IPR003782">
    <property type="entry name" value="SCO1/SenC"/>
</dbReference>
<dbReference type="AlphaFoldDB" id="A0A3E1K726"/>
<dbReference type="SUPFAM" id="SSF52833">
    <property type="entry name" value="Thioredoxin-like"/>
    <property type="match status" value="1"/>
</dbReference>
<keyword evidence="4" id="KW-1015">Disulfide bond</keyword>
<keyword evidence="8" id="KW-1185">Reference proteome</keyword>
<dbReference type="GO" id="GO:0046872">
    <property type="term" value="F:metal ion binding"/>
    <property type="evidence" value="ECO:0007669"/>
    <property type="project" value="UniProtKB-KW"/>
</dbReference>
<feature type="disulfide bond" description="Redox-active" evidence="4">
    <location>
        <begin position="67"/>
        <end position="71"/>
    </location>
</feature>
<evidence type="ECO:0000256" key="1">
    <source>
        <dbReference type="ARBA" id="ARBA00010996"/>
    </source>
</evidence>
<dbReference type="PROSITE" id="PS51352">
    <property type="entry name" value="THIOREDOXIN_2"/>
    <property type="match status" value="1"/>
</dbReference>
<proteinExistence type="inferred from homology"/>
<feature type="binding site" evidence="3">
    <location>
        <position position="71"/>
    </location>
    <ligand>
        <name>Cu cation</name>
        <dbReference type="ChEBI" id="CHEBI:23378"/>
    </ligand>
</feature>
<evidence type="ECO:0000259" key="6">
    <source>
        <dbReference type="PROSITE" id="PS51352"/>
    </source>
</evidence>
<dbReference type="InterPro" id="IPR013766">
    <property type="entry name" value="Thioredoxin_domain"/>
</dbReference>
<keyword evidence="3" id="KW-0479">Metal-binding</keyword>
<organism evidence="7 8">
    <name type="scientific">Wenzhouxiangella sediminis</name>
    <dbReference type="NCBI Taxonomy" id="1792836"/>
    <lineage>
        <taxon>Bacteria</taxon>
        <taxon>Pseudomonadati</taxon>
        <taxon>Pseudomonadota</taxon>
        <taxon>Gammaproteobacteria</taxon>
        <taxon>Chromatiales</taxon>
        <taxon>Wenzhouxiangellaceae</taxon>
        <taxon>Wenzhouxiangella</taxon>
    </lineage>
</organism>
<protein>
    <submittedName>
        <fullName evidence="7">SCO family protein</fullName>
    </submittedName>
</protein>
<feature type="signal peptide" evidence="5">
    <location>
        <begin position="1"/>
        <end position="20"/>
    </location>
</feature>
<evidence type="ECO:0000256" key="4">
    <source>
        <dbReference type="PIRSR" id="PIRSR603782-2"/>
    </source>
</evidence>
<feature type="binding site" evidence="3">
    <location>
        <position position="67"/>
    </location>
    <ligand>
        <name>Cu cation</name>
        <dbReference type="ChEBI" id="CHEBI:23378"/>
    </ligand>
</feature>
<feature type="chain" id="PRO_5017729071" evidence="5">
    <location>
        <begin position="21"/>
        <end position="201"/>
    </location>
</feature>
<evidence type="ECO:0000256" key="3">
    <source>
        <dbReference type="PIRSR" id="PIRSR603782-1"/>
    </source>
</evidence>
<comment type="similarity">
    <text evidence="1">Belongs to the SCO1/2 family.</text>
</comment>
<gene>
    <name evidence="7" type="ORF">DZC52_10280</name>
</gene>
<dbReference type="PANTHER" id="PTHR12151:SF25">
    <property type="entry name" value="LINALOOL DEHYDRATASE_ISOMERASE DOMAIN-CONTAINING PROTEIN"/>
    <property type="match status" value="1"/>
</dbReference>
<accession>A0A3E1K726</accession>
<sequence>MKPVRLALTALMLLGLSACADQGWNGKSIEGLMPELEFELTAETGETVTESVFAGRPVAMYFGFTHCPDICPTTLARLVAAVRRLPEPLQEELQLAFVSVDPGRDGPQQLADYTDAFSERMLGLTGTQRQLKALTRRYRTTYGYEDERADGSYNVSHSSAIFVFDAAGEPQLMLLDSLGVAEIAADLEKLLAERAENADNA</sequence>
<evidence type="ECO:0000313" key="8">
    <source>
        <dbReference type="Proteomes" id="UP000260351"/>
    </source>
</evidence>
<reference evidence="7 8" key="1">
    <citation type="submission" date="2018-08" db="EMBL/GenBank/DDBJ databases">
        <title>Wenzhouxiangella salilacus sp. nov., a novel bacterium isolated from a saline lake in Xinjiang Province, China.</title>
        <authorList>
            <person name="Han S."/>
        </authorList>
    </citation>
    <scope>NUCLEOTIDE SEQUENCE [LARGE SCALE GENOMIC DNA]</scope>
    <source>
        <strain evidence="7 8">XDB06</strain>
    </source>
</reference>
<dbReference type="Gene3D" id="3.40.30.10">
    <property type="entry name" value="Glutaredoxin"/>
    <property type="match status" value="1"/>
</dbReference>
<dbReference type="Pfam" id="PF02630">
    <property type="entry name" value="SCO1-SenC"/>
    <property type="match status" value="1"/>
</dbReference>
<dbReference type="CDD" id="cd02968">
    <property type="entry name" value="SCO"/>
    <property type="match status" value="1"/>
</dbReference>
<evidence type="ECO:0000256" key="5">
    <source>
        <dbReference type="SAM" id="SignalP"/>
    </source>
</evidence>
<keyword evidence="5" id="KW-0732">Signal</keyword>
<dbReference type="Proteomes" id="UP000260351">
    <property type="component" value="Unassembled WGS sequence"/>
</dbReference>
<feature type="binding site" evidence="3">
    <location>
        <position position="157"/>
    </location>
    <ligand>
        <name>Cu cation</name>
        <dbReference type="ChEBI" id="CHEBI:23378"/>
    </ligand>
</feature>
<evidence type="ECO:0000256" key="2">
    <source>
        <dbReference type="ARBA" id="ARBA00023008"/>
    </source>
</evidence>